<reference evidence="2" key="2">
    <citation type="journal article" date="2008" name="Insect Biochem. Mol. Biol.">
        <title>An insight into the sialome of the soft tick, Ornithodorus parkeri.</title>
        <authorList>
            <person name="Francischetti I.M."/>
            <person name="Mans B.J."/>
            <person name="Meng Z."/>
            <person name="Gudderra N."/>
            <person name="Veenstra T.D."/>
            <person name="Pham V.M."/>
            <person name="Ribeiro J.M."/>
        </authorList>
    </citation>
    <scope>NUCLEOTIDE SEQUENCE</scope>
    <source>
        <tissue evidence="2">Salivary gland</tissue>
    </source>
</reference>
<sequence>MLQLVAFIAGCCIVATAKTTCQQGPVDARKSIVGPGTGKLYLVKSTCQQDICCLYTIPPPTGTPWPAPYPFGYKNKATGEWVKVTTGTVNGEGANVIDSDSGFGETNTTLLYSDYQNCAVGLFHGGKVTGGPHLELFKYSSAADDSQALQCCEQRFAAELEKQGKTATDVIEVNKDCDYPE</sequence>
<proteinExistence type="evidence at transcript level"/>
<evidence type="ECO:0000256" key="1">
    <source>
        <dbReference type="SAM" id="SignalP"/>
    </source>
</evidence>
<dbReference type="SUPFAM" id="SSF50814">
    <property type="entry name" value="Lipocalins"/>
    <property type="match status" value="1"/>
</dbReference>
<feature type="signal peptide" evidence="1">
    <location>
        <begin position="1"/>
        <end position="17"/>
    </location>
</feature>
<keyword evidence="1" id="KW-0732">Signal</keyword>
<accession>A6N9X4</accession>
<feature type="chain" id="PRO_5002700525" evidence="1">
    <location>
        <begin position="18"/>
        <end position="181"/>
    </location>
</feature>
<evidence type="ECO:0000313" key="2">
    <source>
        <dbReference type="EMBL" id="ABR23457.1"/>
    </source>
</evidence>
<dbReference type="EMBL" id="EF633940">
    <property type="protein sequence ID" value="ABR23457.1"/>
    <property type="molecule type" value="mRNA"/>
</dbReference>
<reference evidence="2" key="1">
    <citation type="submission" date="2007-05" db="EMBL/GenBank/DDBJ databases">
        <authorList>
            <person name="Douchkov D."/>
            <person name="Schweizer P."/>
        </authorList>
    </citation>
    <scope>NUCLEOTIDE SEQUENCE</scope>
    <source>
        <tissue evidence="2">Salivary gland</tissue>
    </source>
</reference>
<protein>
    <submittedName>
        <fullName evidence="2">Moubatin-like 5</fullName>
    </submittedName>
</protein>
<dbReference type="Gene3D" id="2.40.128.20">
    <property type="match status" value="1"/>
</dbReference>
<dbReference type="InterPro" id="IPR012674">
    <property type="entry name" value="Calycin"/>
</dbReference>
<name>A6N9X4_ORNPR</name>
<organism evidence="2">
    <name type="scientific">Ornithodoros parkeri</name>
    <name type="common">Soft tick</name>
    <name type="synonym">Argasid tick</name>
    <dbReference type="NCBI Taxonomy" id="140564"/>
    <lineage>
        <taxon>Eukaryota</taxon>
        <taxon>Metazoa</taxon>
        <taxon>Ecdysozoa</taxon>
        <taxon>Arthropoda</taxon>
        <taxon>Chelicerata</taxon>
        <taxon>Arachnida</taxon>
        <taxon>Acari</taxon>
        <taxon>Parasitiformes</taxon>
        <taxon>Ixodida</taxon>
        <taxon>Ixodoidea</taxon>
        <taxon>Argasidae</taxon>
        <taxon>Ornithodorinae</taxon>
        <taxon>Ornithodoros</taxon>
    </lineage>
</organism>
<dbReference type="AlphaFoldDB" id="A6N9X4"/>